<dbReference type="Proteomes" id="UP000555448">
    <property type="component" value="Unassembled WGS sequence"/>
</dbReference>
<dbReference type="Pfam" id="PF00116">
    <property type="entry name" value="COX2"/>
    <property type="match status" value="1"/>
</dbReference>
<evidence type="ECO:0000256" key="14">
    <source>
        <dbReference type="ARBA" id="ARBA00030198"/>
    </source>
</evidence>
<dbReference type="SUPFAM" id="SSF49503">
    <property type="entry name" value="Cupredoxins"/>
    <property type="match status" value="1"/>
</dbReference>
<keyword evidence="11 16" id="KW-0472">Membrane</keyword>
<evidence type="ECO:0000256" key="15">
    <source>
        <dbReference type="SAM" id="MobiDB-lite"/>
    </source>
</evidence>
<dbReference type="InterPro" id="IPR011759">
    <property type="entry name" value="Cyt_c_oxidase_su2_TM_dom"/>
</dbReference>
<evidence type="ECO:0000256" key="11">
    <source>
        <dbReference type="ARBA" id="ARBA00023136"/>
    </source>
</evidence>
<feature type="domain" description="Cytochrome oxidase subunit II copper A binding" evidence="17">
    <location>
        <begin position="137"/>
        <end position="249"/>
    </location>
</feature>
<dbReference type="GO" id="GO:0005507">
    <property type="term" value="F:copper ion binding"/>
    <property type="evidence" value="ECO:0007669"/>
    <property type="project" value="InterPro"/>
</dbReference>
<feature type="compositionally biased region" description="Polar residues" evidence="15">
    <location>
        <begin position="344"/>
        <end position="361"/>
    </location>
</feature>
<evidence type="ECO:0000256" key="12">
    <source>
        <dbReference type="ARBA" id="ARBA00023139"/>
    </source>
</evidence>
<keyword evidence="20" id="KW-1185">Reference proteome</keyword>
<keyword evidence="12" id="KW-0564">Palmitate</keyword>
<feature type="domain" description="Cytochrome oxidase subunit II transmembrane region profile" evidence="18">
    <location>
        <begin position="25"/>
        <end position="122"/>
    </location>
</feature>
<dbReference type="InterPro" id="IPR034227">
    <property type="entry name" value="CuRO_UO_II"/>
</dbReference>
<evidence type="ECO:0000256" key="6">
    <source>
        <dbReference type="ARBA" id="ARBA00022692"/>
    </source>
</evidence>
<comment type="similarity">
    <text evidence="2">Belongs to the cytochrome c oxidase subunit 2 family.</text>
</comment>
<dbReference type="PANTHER" id="PTHR22888:SF18">
    <property type="entry name" value="CYTOCHROME BO(3) UBIQUINOL OXIDASE SUBUNIT 2"/>
    <property type="match status" value="1"/>
</dbReference>
<dbReference type="InterPro" id="IPR036257">
    <property type="entry name" value="Cyt_c_oxidase_su2_TM_sf"/>
</dbReference>
<keyword evidence="6 16" id="KW-0812">Transmembrane</keyword>
<evidence type="ECO:0000313" key="19">
    <source>
        <dbReference type="EMBL" id="MBB4857566.1"/>
    </source>
</evidence>
<dbReference type="InterPro" id="IPR008972">
    <property type="entry name" value="Cupredoxin"/>
</dbReference>
<dbReference type="PROSITE" id="PS51257">
    <property type="entry name" value="PROKAR_LIPOPROTEIN"/>
    <property type="match status" value="1"/>
</dbReference>
<evidence type="ECO:0000256" key="16">
    <source>
        <dbReference type="SAM" id="Phobius"/>
    </source>
</evidence>
<dbReference type="NCBIfam" id="TIGR01433">
    <property type="entry name" value="CyoA"/>
    <property type="match status" value="1"/>
</dbReference>
<evidence type="ECO:0000256" key="8">
    <source>
        <dbReference type="ARBA" id="ARBA00022982"/>
    </source>
</evidence>
<evidence type="ECO:0000256" key="2">
    <source>
        <dbReference type="ARBA" id="ARBA00007866"/>
    </source>
</evidence>
<evidence type="ECO:0000259" key="18">
    <source>
        <dbReference type="PROSITE" id="PS50999"/>
    </source>
</evidence>
<dbReference type="SUPFAM" id="SSF81464">
    <property type="entry name" value="Cytochrome c oxidase subunit II-like, transmembrane region"/>
    <property type="match status" value="1"/>
</dbReference>
<evidence type="ECO:0000256" key="9">
    <source>
        <dbReference type="ARBA" id="ARBA00022989"/>
    </source>
</evidence>
<dbReference type="Pfam" id="PF06481">
    <property type="entry name" value="COX_ARM"/>
    <property type="match status" value="1"/>
</dbReference>
<reference evidence="19 20" key="1">
    <citation type="submission" date="2020-08" db="EMBL/GenBank/DDBJ databases">
        <title>Functional genomics of gut bacteria from endangered species of beetles.</title>
        <authorList>
            <person name="Carlos-Shanley C."/>
        </authorList>
    </citation>
    <scope>NUCLEOTIDE SEQUENCE [LARGE SCALE GENOMIC DNA]</scope>
    <source>
        <strain evidence="19 20">S00245</strain>
    </source>
</reference>
<comment type="subcellular location">
    <subcellularLocation>
        <location evidence="1">Cell membrane</location>
        <topology evidence="1">Multi-pass membrane protein</topology>
    </subcellularLocation>
</comment>
<dbReference type="GO" id="GO:0042773">
    <property type="term" value="P:ATP synthesis coupled electron transport"/>
    <property type="evidence" value="ECO:0007669"/>
    <property type="project" value="TreeGrafter"/>
</dbReference>
<name>A0A7W7K808_9SPHN</name>
<evidence type="ECO:0000256" key="13">
    <source>
        <dbReference type="ARBA" id="ARBA00023288"/>
    </source>
</evidence>
<dbReference type="PROSITE" id="PS50999">
    <property type="entry name" value="COX2_TM"/>
    <property type="match status" value="1"/>
</dbReference>
<gene>
    <name evidence="19" type="ORF">HNO88_000877</name>
</gene>
<accession>A0A7W7K808</accession>
<keyword evidence="5" id="KW-0679">Respiratory chain</keyword>
<dbReference type="AlphaFoldDB" id="A0A7W7K808"/>
<keyword evidence="8" id="KW-0249">Electron transport</keyword>
<sequence length="391" mass="42502">MREDKLISRLRHLAGRALAMAPLLLLGACQSELLDPAGDIALQQRDIIYISTALMLLIIVPVMALTVIFAWHYRAKNAQATYDPDFDHSTSLELVIWAAPLLIIICLGALTWWSTHLLDPFRPLNRISASKPIDPKAKPLVVQVVSLDWKWLFIYPEQGVASVNQLALPVDRPVRFELTSTNMMNTFYAPTLAGMIYTMPGMRSTLHAVLNKPGHYRGMSGNYSGAGFSYMNFTLDGVDQRGFDAWVARAKGSGAPLDTARFLELEKPSEKVPPMLFSGVAPGLFDRVYNRCVKPGTPCMSEMMHHGQGGPGSGMPSTRNAPPPSGGKPEGAIFKEGEEKGTAPNVTKPRNPNDATGSTAPHSHKNESMSFNLVPAAPGLLRSGVSREAAA</sequence>
<keyword evidence="9 16" id="KW-1133">Transmembrane helix</keyword>
<comment type="caution">
    <text evidence="19">The sequence shown here is derived from an EMBL/GenBank/DDBJ whole genome shotgun (WGS) entry which is preliminary data.</text>
</comment>
<dbReference type="EMBL" id="JACHLR010000003">
    <property type="protein sequence ID" value="MBB4857566.1"/>
    <property type="molecule type" value="Genomic_DNA"/>
</dbReference>
<evidence type="ECO:0000256" key="10">
    <source>
        <dbReference type="ARBA" id="ARBA00023002"/>
    </source>
</evidence>
<dbReference type="RefSeq" id="WP_184242854.1">
    <property type="nucleotide sequence ID" value="NZ_JACHLR010000003.1"/>
</dbReference>
<evidence type="ECO:0000259" key="17">
    <source>
        <dbReference type="PROSITE" id="PS50857"/>
    </source>
</evidence>
<evidence type="ECO:0000256" key="3">
    <source>
        <dbReference type="ARBA" id="ARBA00022448"/>
    </source>
</evidence>
<dbReference type="Gene3D" id="1.10.287.90">
    <property type="match status" value="1"/>
</dbReference>
<keyword evidence="4" id="KW-1003">Cell membrane</keyword>
<evidence type="ECO:0000256" key="5">
    <source>
        <dbReference type="ARBA" id="ARBA00022660"/>
    </source>
</evidence>
<dbReference type="Gene3D" id="2.60.40.420">
    <property type="entry name" value="Cupredoxins - blue copper proteins"/>
    <property type="match status" value="1"/>
</dbReference>
<evidence type="ECO:0000313" key="20">
    <source>
        <dbReference type="Proteomes" id="UP000555448"/>
    </source>
</evidence>
<feature type="transmembrane region" description="Helical" evidence="16">
    <location>
        <begin position="47"/>
        <end position="73"/>
    </location>
</feature>
<keyword evidence="10 19" id="KW-0560">Oxidoreductase</keyword>
<evidence type="ECO:0000256" key="1">
    <source>
        <dbReference type="ARBA" id="ARBA00004651"/>
    </source>
</evidence>
<feature type="transmembrane region" description="Helical" evidence="16">
    <location>
        <begin position="94"/>
        <end position="113"/>
    </location>
</feature>
<keyword evidence="13" id="KW-0449">Lipoprotein</keyword>
<dbReference type="CDD" id="cd04212">
    <property type="entry name" value="CuRO_UO_II"/>
    <property type="match status" value="1"/>
</dbReference>
<keyword evidence="7" id="KW-0732">Signal</keyword>
<dbReference type="GO" id="GO:0005886">
    <property type="term" value="C:plasma membrane"/>
    <property type="evidence" value="ECO:0007669"/>
    <property type="project" value="UniProtKB-SubCell"/>
</dbReference>
<evidence type="ECO:0000256" key="4">
    <source>
        <dbReference type="ARBA" id="ARBA00022475"/>
    </source>
</evidence>
<proteinExistence type="inferred from homology"/>
<feature type="region of interest" description="Disordered" evidence="15">
    <location>
        <begin position="303"/>
        <end position="391"/>
    </location>
</feature>
<organism evidence="19 20">
    <name type="scientific">Novosphingobium chloroacetimidivorans</name>
    <dbReference type="NCBI Taxonomy" id="1428314"/>
    <lineage>
        <taxon>Bacteria</taxon>
        <taxon>Pseudomonadati</taxon>
        <taxon>Pseudomonadota</taxon>
        <taxon>Alphaproteobacteria</taxon>
        <taxon>Sphingomonadales</taxon>
        <taxon>Sphingomonadaceae</taxon>
        <taxon>Novosphingobium</taxon>
    </lineage>
</organism>
<dbReference type="GO" id="GO:0004129">
    <property type="term" value="F:cytochrome-c oxidase activity"/>
    <property type="evidence" value="ECO:0007669"/>
    <property type="project" value="InterPro"/>
</dbReference>
<dbReference type="InterPro" id="IPR002429">
    <property type="entry name" value="CcO_II-like_C"/>
</dbReference>
<dbReference type="PANTHER" id="PTHR22888">
    <property type="entry name" value="CYTOCHROME C OXIDASE, SUBUNIT II"/>
    <property type="match status" value="1"/>
</dbReference>
<dbReference type="InterPro" id="IPR006333">
    <property type="entry name" value="Cyt_o_ubiquinol_oxidase_su2"/>
</dbReference>
<dbReference type="GO" id="GO:0009486">
    <property type="term" value="F:cytochrome bo3 ubiquinol oxidase activity"/>
    <property type="evidence" value="ECO:0007669"/>
    <property type="project" value="InterPro"/>
</dbReference>
<dbReference type="InterPro" id="IPR010514">
    <property type="entry name" value="COX_ARM"/>
</dbReference>
<keyword evidence="3" id="KW-0813">Transport</keyword>
<dbReference type="InterPro" id="IPR045187">
    <property type="entry name" value="CcO_II"/>
</dbReference>
<protein>
    <recommendedName>
        <fullName evidence="14">Ubiquinol oxidase polypeptide II</fullName>
    </recommendedName>
</protein>
<dbReference type="PROSITE" id="PS50857">
    <property type="entry name" value="COX2_CUA"/>
    <property type="match status" value="1"/>
</dbReference>
<dbReference type="GO" id="GO:0016682">
    <property type="term" value="F:oxidoreductase activity, acting on diphenols and related substances as donors, oxygen as acceptor"/>
    <property type="evidence" value="ECO:0007669"/>
    <property type="project" value="InterPro"/>
</dbReference>
<evidence type="ECO:0000256" key="7">
    <source>
        <dbReference type="ARBA" id="ARBA00022729"/>
    </source>
</evidence>